<protein>
    <recommendedName>
        <fullName evidence="3">HAUS augmin-like complex subunit 4</fullName>
    </recommendedName>
</protein>
<gene>
    <name evidence="1" type="ORF">ZOSMA_61G00110</name>
</gene>
<name>A0A0K9NVM2_ZOSMR</name>
<dbReference type="OrthoDB" id="661220at2759"/>
<dbReference type="GO" id="GO:0070652">
    <property type="term" value="C:HAUS complex"/>
    <property type="evidence" value="ECO:0000318"/>
    <property type="project" value="GO_Central"/>
</dbReference>
<reference evidence="2" key="1">
    <citation type="journal article" date="2016" name="Nature">
        <title>The genome of the seagrass Zostera marina reveals angiosperm adaptation to the sea.</title>
        <authorList>
            <person name="Olsen J.L."/>
            <person name="Rouze P."/>
            <person name="Verhelst B."/>
            <person name="Lin Y.-C."/>
            <person name="Bayer T."/>
            <person name="Collen J."/>
            <person name="Dattolo E."/>
            <person name="De Paoli E."/>
            <person name="Dittami S."/>
            <person name="Maumus F."/>
            <person name="Michel G."/>
            <person name="Kersting A."/>
            <person name="Lauritano C."/>
            <person name="Lohaus R."/>
            <person name="Toepel M."/>
            <person name="Tonon T."/>
            <person name="Vanneste K."/>
            <person name="Amirebrahimi M."/>
            <person name="Brakel J."/>
            <person name="Bostroem C."/>
            <person name="Chovatia M."/>
            <person name="Grimwood J."/>
            <person name="Jenkins J.W."/>
            <person name="Jueterbock A."/>
            <person name="Mraz A."/>
            <person name="Stam W.T."/>
            <person name="Tice H."/>
            <person name="Bornberg-Bauer E."/>
            <person name="Green P.J."/>
            <person name="Pearson G.A."/>
            <person name="Procaccini G."/>
            <person name="Duarte C.M."/>
            <person name="Schmutz J."/>
            <person name="Reusch T.B.H."/>
            <person name="Van de Peer Y."/>
        </authorList>
    </citation>
    <scope>NUCLEOTIDE SEQUENCE [LARGE SCALE GENOMIC DNA]</scope>
    <source>
        <strain evidence="2">cv. Finnish</strain>
    </source>
</reference>
<dbReference type="OMA" id="HQYDGLR"/>
<organism evidence="1 2">
    <name type="scientific">Zostera marina</name>
    <name type="common">Eelgrass</name>
    <dbReference type="NCBI Taxonomy" id="29655"/>
    <lineage>
        <taxon>Eukaryota</taxon>
        <taxon>Viridiplantae</taxon>
        <taxon>Streptophyta</taxon>
        <taxon>Embryophyta</taxon>
        <taxon>Tracheophyta</taxon>
        <taxon>Spermatophyta</taxon>
        <taxon>Magnoliopsida</taxon>
        <taxon>Liliopsida</taxon>
        <taxon>Zosteraceae</taxon>
        <taxon>Zostera</taxon>
    </lineage>
</organism>
<dbReference type="Pfam" id="PF14735">
    <property type="entry name" value="HAUS4"/>
    <property type="match status" value="1"/>
</dbReference>
<dbReference type="PANTHER" id="PTHR16219">
    <property type="entry name" value="AUGMIN SUBUNIT 4 FAMILY MEMBER"/>
    <property type="match status" value="1"/>
</dbReference>
<dbReference type="AlphaFoldDB" id="A0A0K9NVM2"/>
<accession>A0A0K9NVM2</accession>
<dbReference type="PANTHER" id="PTHR16219:SF1">
    <property type="entry name" value="HAUS AUGMIN-LIKE COMPLEX SUBUNIT 4"/>
    <property type="match status" value="1"/>
</dbReference>
<dbReference type="STRING" id="29655.A0A0K9NVM2"/>
<evidence type="ECO:0008006" key="3">
    <source>
        <dbReference type="Google" id="ProtNLM"/>
    </source>
</evidence>
<dbReference type="GO" id="GO:0051011">
    <property type="term" value="F:microtubule minus-end binding"/>
    <property type="evidence" value="ECO:0000318"/>
    <property type="project" value="GO_Central"/>
</dbReference>
<evidence type="ECO:0000313" key="1">
    <source>
        <dbReference type="EMBL" id="KMZ60040.1"/>
    </source>
</evidence>
<dbReference type="Proteomes" id="UP000036987">
    <property type="component" value="Unassembled WGS sequence"/>
</dbReference>
<dbReference type="GO" id="GO:0051225">
    <property type="term" value="P:spindle assembly"/>
    <property type="evidence" value="ECO:0000318"/>
    <property type="project" value="GO_Central"/>
</dbReference>
<evidence type="ECO:0000313" key="2">
    <source>
        <dbReference type="Proteomes" id="UP000036987"/>
    </source>
</evidence>
<sequence>MAKGTSSTASTPSQKKVQNLAPDVIQLIEQLDRHCLTPDGSYVSRSVHSDLQLAKEEMWRERTRYLEAIAVYSEAVAIVEEYHQSLSGLNVGNARDNLFSQPGLMSSPQVYESLEHRLVVAEAAQRLRLPLLSNDGDVHEEEIEKWSGLSNSSFDSSTTSFTTNSISSSIGHNNSISNKSSKLEVSPAIIPASSTDVTEAGVGGVPNKFLGITPSFLWQVQKEQKASITLDVTEYQRSLACEIKSRLEVKCEKLVDASAVVDSDSSISQIPSSRLPERIKLFIEEIEREEALLLEDLYSMDRKFAEHYNALEQILRVLIKFSRELKLQHQHQYDEMRKTWLCKRCQTMNAKLRVLEYLLLRDTYTKDSVPALHIIRKYLLEATEEASIGYNKAVTRLREYQGVDPHFDNIARQYHDIVKKLEGMQWTIHQVEKDLKPSLEHAGTSTFA</sequence>
<proteinExistence type="predicted"/>
<comment type="caution">
    <text evidence="1">The sequence shown here is derived from an EMBL/GenBank/DDBJ whole genome shotgun (WGS) entry which is preliminary data.</text>
</comment>
<dbReference type="EMBL" id="LFYR01001661">
    <property type="protein sequence ID" value="KMZ60040.1"/>
    <property type="molecule type" value="Genomic_DNA"/>
</dbReference>
<keyword evidence="2" id="KW-1185">Reference proteome</keyword>
<dbReference type="InterPro" id="IPR029327">
    <property type="entry name" value="HAUS4"/>
</dbReference>